<dbReference type="PANTHER" id="PTHR32060:SF30">
    <property type="entry name" value="CARBOXY-TERMINAL PROCESSING PROTEASE CTPA"/>
    <property type="match status" value="1"/>
</dbReference>
<dbReference type="Gene3D" id="2.30.42.10">
    <property type="match status" value="1"/>
</dbReference>
<dbReference type="Gene3D" id="3.30.750.44">
    <property type="match status" value="1"/>
</dbReference>
<dbReference type="InterPro" id="IPR005151">
    <property type="entry name" value="Tail-specific_protease"/>
</dbReference>
<evidence type="ECO:0000313" key="7">
    <source>
        <dbReference type="EMBL" id="SEL65064.1"/>
    </source>
</evidence>
<keyword evidence="8" id="KW-1185">Reference proteome</keyword>
<evidence type="ECO:0000313" key="8">
    <source>
        <dbReference type="Proteomes" id="UP000199421"/>
    </source>
</evidence>
<sequence length="579" mass="65461">MKRLIKNKRWFNVSLWLLVGLSLTAFTFIKDDLFHIGKNLEIFSALYRQVSLNYVDEVNSDDLMKAGIGAMLESLDPYTEFIPESELEDFKLRYVSTQYSGLGARIMEKTDGTFFIAEVFEQSPASKAGLHVGDEILAIGNEPLKGKKAIDISNKLKGIAGTEVKLKIRESKNGQVMDVDVKRGQIIQPNVAFSTYLEDGIGYIKLDKFLSGAANEVQNALLRFKERATLRGLVLDLRDNGGGILQESVKIVNLFVNKGEEVVVQRGSHANQVFSYVTNNSPLLPSLPIVVLINNNSASASEIVAGALQDMDRAVVLGEQSFGKGLVQQTYRLPYNNMVKVTVAKYYTPSGRCIQALDYSHKDSIGHVHKLNDSLIAEYTTKHGRKVYNGSGIYPDVQVKERRISTIAKVLRNKFYISDYATIYYNMHTKIEKPNTFELTEIEYQHFSDYLKGKDLNYQSKATYLLNELKAEIVKKDTNDGIMNDIRNVAHKIKENVKDELRLNKEEIKRLLEKEIVSRYYFQTGVYELANRTDTMIWAAKKILREEKKLVYNNVLKGNGEYNTIGKPKSDLAAASLQH</sequence>
<dbReference type="GO" id="GO:0030288">
    <property type="term" value="C:outer membrane-bounded periplasmic space"/>
    <property type="evidence" value="ECO:0007669"/>
    <property type="project" value="TreeGrafter"/>
</dbReference>
<dbReference type="InterPro" id="IPR004447">
    <property type="entry name" value="Peptidase_S41A"/>
</dbReference>
<evidence type="ECO:0000256" key="3">
    <source>
        <dbReference type="ARBA" id="ARBA00022801"/>
    </source>
</evidence>
<dbReference type="AlphaFoldDB" id="A0A1H7RZG6"/>
<dbReference type="PANTHER" id="PTHR32060">
    <property type="entry name" value="TAIL-SPECIFIC PROTEASE"/>
    <property type="match status" value="1"/>
</dbReference>
<dbReference type="Proteomes" id="UP000199421">
    <property type="component" value="Unassembled WGS sequence"/>
</dbReference>
<dbReference type="SUPFAM" id="SSF50156">
    <property type="entry name" value="PDZ domain-like"/>
    <property type="match status" value="1"/>
</dbReference>
<evidence type="ECO:0000256" key="4">
    <source>
        <dbReference type="ARBA" id="ARBA00022825"/>
    </source>
</evidence>
<dbReference type="EMBL" id="FOAF01000003">
    <property type="protein sequence ID" value="SEL65064.1"/>
    <property type="molecule type" value="Genomic_DNA"/>
</dbReference>
<evidence type="ECO:0000256" key="5">
    <source>
        <dbReference type="RuleBase" id="RU004404"/>
    </source>
</evidence>
<dbReference type="Pfam" id="PF00595">
    <property type="entry name" value="PDZ"/>
    <property type="match status" value="1"/>
</dbReference>
<keyword evidence="2 5" id="KW-0645">Protease</keyword>
<dbReference type="InterPro" id="IPR029045">
    <property type="entry name" value="ClpP/crotonase-like_dom_sf"/>
</dbReference>
<dbReference type="CDD" id="cd06782">
    <property type="entry name" value="cpPDZ_CPP-like"/>
    <property type="match status" value="1"/>
</dbReference>
<dbReference type="SMART" id="SM00245">
    <property type="entry name" value="TSPc"/>
    <property type="match status" value="1"/>
</dbReference>
<name>A0A1H7RZG6_OLID1</name>
<reference evidence="8" key="1">
    <citation type="submission" date="2016-10" db="EMBL/GenBank/DDBJ databases">
        <authorList>
            <person name="Varghese N."/>
            <person name="Submissions S."/>
        </authorList>
    </citation>
    <scope>NUCLEOTIDE SEQUENCE [LARGE SCALE GENOMIC DNA]</scope>
    <source>
        <strain evidence="8">DSM 18733</strain>
    </source>
</reference>
<accession>A0A1H7RZG6</accession>
<evidence type="ECO:0000256" key="2">
    <source>
        <dbReference type="ARBA" id="ARBA00022670"/>
    </source>
</evidence>
<proteinExistence type="inferred from homology"/>
<dbReference type="GO" id="GO:0004175">
    <property type="term" value="F:endopeptidase activity"/>
    <property type="evidence" value="ECO:0007669"/>
    <property type="project" value="TreeGrafter"/>
</dbReference>
<dbReference type="NCBIfam" id="TIGR00225">
    <property type="entry name" value="prc"/>
    <property type="match status" value="1"/>
</dbReference>
<dbReference type="Pfam" id="PF03572">
    <property type="entry name" value="Peptidase_S41"/>
    <property type="match status" value="1"/>
</dbReference>
<dbReference type="CDD" id="cd07560">
    <property type="entry name" value="Peptidase_S41_CPP"/>
    <property type="match status" value="1"/>
</dbReference>
<keyword evidence="4 5" id="KW-0720">Serine protease</keyword>
<dbReference type="Gene3D" id="3.90.226.10">
    <property type="entry name" value="2-enoyl-CoA Hydratase, Chain A, domain 1"/>
    <property type="match status" value="1"/>
</dbReference>
<keyword evidence="3 5" id="KW-0378">Hydrolase</keyword>
<dbReference type="SUPFAM" id="SSF52096">
    <property type="entry name" value="ClpP/crotonase"/>
    <property type="match status" value="1"/>
</dbReference>
<dbReference type="GO" id="GO:0008236">
    <property type="term" value="F:serine-type peptidase activity"/>
    <property type="evidence" value="ECO:0007669"/>
    <property type="project" value="UniProtKB-KW"/>
</dbReference>
<dbReference type="OrthoDB" id="9812068at2"/>
<evidence type="ECO:0000256" key="1">
    <source>
        <dbReference type="ARBA" id="ARBA00009179"/>
    </source>
</evidence>
<feature type="domain" description="PDZ" evidence="6">
    <location>
        <begin position="89"/>
        <end position="157"/>
    </location>
</feature>
<dbReference type="STRING" id="407022.SAMN05661044_02989"/>
<organism evidence="7 8">
    <name type="scientific">Olivibacter domesticus</name>
    <name type="common">Pseudosphingobacterium domesticum</name>
    <dbReference type="NCBI Taxonomy" id="407022"/>
    <lineage>
        <taxon>Bacteria</taxon>
        <taxon>Pseudomonadati</taxon>
        <taxon>Bacteroidota</taxon>
        <taxon>Sphingobacteriia</taxon>
        <taxon>Sphingobacteriales</taxon>
        <taxon>Sphingobacteriaceae</taxon>
        <taxon>Olivibacter</taxon>
    </lineage>
</organism>
<dbReference type="GO" id="GO:0006508">
    <property type="term" value="P:proteolysis"/>
    <property type="evidence" value="ECO:0007669"/>
    <property type="project" value="UniProtKB-KW"/>
</dbReference>
<dbReference type="SMART" id="SM00228">
    <property type="entry name" value="PDZ"/>
    <property type="match status" value="1"/>
</dbReference>
<protein>
    <submittedName>
        <fullName evidence="7">Carboxyl-terminal processing protease</fullName>
    </submittedName>
</protein>
<gene>
    <name evidence="7" type="ORF">SAMN05661044_02989</name>
</gene>
<comment type="similarity">
    <text evidence="1 5">Belongs to the peptidase S41A family.</text>
</comment>
<dbReference type="InterPro" id="IPR036034">
    <property type="entry name" value="PDZ_sf"/>
</dbReference>
<dbReference type="InterPro" id="IPR001478">
    <property type="entry name" value="PDZ"/>
</dbReference>
<dbReference type="PROSITE" id="PS50106">
    <property type="entry name" value="PDZ"/>
    <property type="match status" value="1"/>
</dbReference>
<evidence type="ECO:0000259" key="6">
    <source>
        <dbReference type="PROSITE" id="PS50106"/>
    </source>
</evidence>
<dbReference type="RefSeq" id="WP_093326023.1">
    <property type="nucleotide sequence ID" value="NZ_FOAF01000003.1"/>
</dbReference>
<dbReference type="GO" id="GO:0007165">
    <property type="term" value="P:signal transduction"/>
    <property type="evidence" value="ECO:0007669"/>
    <property type="project" value="TreeGrafter"/>
</dbReference>